<proteinExistence type="predicted"/>
<sequence length="172" mass="19260">MTDTIAVVLALAVEILVALAFFARYARKSLIMSPSVDPPETVDLLLWFTRHGFTTYYPGGANRPNVIVLSRINGAFIDVAHVRGADRAEAARIPNDDKADIWHPRFVVWHFYGGSVESLTALRNLATPDARDASGLLYEPPREDQYGFPHPLIVTRAERKEMTVRPPIQHII</sequence>
<keyword evidence="1" id="KW-0472">Membrane</keyword>
<dbReference type="Proteomes" id="UP000294257">
    <property type="component" value="Unassembled WGS sequence"/>
</dbReference>
<feature type="transmembrane region" description="Helical" evidence="1">
    <location>
        <begin position="6"/>
        <end position="26"/>
    </location>
</feature>
<organism evidence="2 3">
    <name type="scientific">Herbihabitans rhizosphaerae</name>
    <dbReference type="NCBI Taxonomy" id="1872711"/>
    <lineage>
        <taxon>Bacteria</taxon>
        <taxon>Bacillati</taxon>
        <taxon>Actinomycetota</taxon>
        <taxon>Actinomycetes</taxon>
        <taxon>Pseudonocardiales</taxon>
        <taxon>Pseudonocardiaceae</taxon>
        <taxon>Herbihabitans</taxon>
    </lineage>
</organism>
<keyword evidence="3" id="KW-1185">Reference proteome</keyword>
<comment type="caution">
    <text evidence="2">The sequence shown here is derived from an EMBL/GenBank/DDBJ whole genome shotgun (WGS) entry which is preliminary data.</text>
</comment>
<dbReference type="AlphaFoldDB" id="A0A4Q7KMV8"/>
<reference evidence="2 3" key="1">
    <citation type="submission" date="2019-02" db="EMBL/GenBank/DDBJ databases">
        <title>Genomic Encyclopedia of Type Strains, Phase IV (KMG-IV): sequencing the most valuable type-strain genomes for metagenomic binning, comparative biology and taxonomic classification.</title>
        <authorList>
            <person name="Goeker M."/>
        </authorList>
    </citation>
    <scope>NUCLEOTIDE SEQUENCE [LARGE SCALE GENOMIC DNA]</scope>
    <source>
        <strain evidence="2 3">DSM 101727</strain>
    </source>
</reference>
<evidence type="ECO:0000313" key="3">
    <source>
        <dbReference type="Proteomes" id="UP000294257"/>
    </source>
</evidence>
<name>A0A4Q7KMV8_9PSEU</name>
<dbReference type="RefSeq" id="WP_130345246.1">
    <property type="nucleotide sequence ID" value="NZ_SGWQ01000005.1"/>
</dbReference>
<protein>
    <submittedName>
        <fullName evidence="2">Uncharacterized protein</fullName>
    </submittedName>
</protein>
<evidence type="ECO:0000256" key="1">
    <source>
        <dbReference type="SAM" id="Phobius"/>
    </source>
</evidence>
<dbReference type="EMBL" id="SGWQ01000005">
    <property type="protein sequence ID" value="RZS37815.1"/>
    <property type="molecule type" value="Genomic_DNA"/>
</dbReference>
<dbReference type="OrthoDB" id="3699595at2"/>
<gene>
    <name evidence="2" type="ORF">EV193_105374</name>
</gene>
<keyword evidence="1" id="KW-0812">Transmembrane</keyword>
<evidence type="ECO:0000313" key="2">
    <source>
        <dbReference type="EMBL" id="RZS37815.1"/>
    </source>
</evidence>
<accession>A0A4Q7KMV8</accession>
<keyword evidence="1" id="KW-1133">Transmembrane helix</keyword>